<proteinExistence type="predicted"/>
<comment type="caution">
    <text evidence="1">The sequence shown here is derived from an EMBL/GenBank/DDBJ whole genome shotgun (WGS) entry which is preliminary data.</text>
</comment>
<dbReference type="Proteomes" id="UP000008383">
    <property type="component" value="Unassembled WGS sequence"/>
</dbReference>
<evidence type="ECO:0000313" key="1">
    <source>
        <dbReference type="EMBL" id="EFE38568.1"/>
    </source>
</evidence>
<dbReference type="RefSeq" id="XP_003019213.1">
    <property type="nucleotide sequence ID" value="XM_003019167.1"/>
</dbReference>
<sequence>MNFFSIFDFLDEARERKTHDQLQNTKSSIHLAFYTRQFESLLKLCQPLQSIFAAALVPKFAPTSSPELDGLLQKFRDKLFIPAWLPYEDKRAMYKKSKSQELLSHPVVVNVGTEDAVDNYTLRPMHIADAPSNSEVARVIRLLKTEEDWKSLIPFLSGLHSSKRDLTPHTTEMLIRRAGDLGMEAHVLQAVAQAHRTGLLMRNADFTRTLLFSIRLKAEKAGFKGPDVHLALGQAKELVRLLNSPEHTHPVAEKDPKRLPSVIGMLLELKAAYAMDAFKGRDEDQGVRSYANKLISTWPLEKFTVPSEWPTANWRLRTYVPLWHGMDLALKVEEIKAQPDIRQGLEARRGELAKAIESCLQTVDKHRQEVTHTVSWTKSLLHK</sequence>
<dbReference type="HOGENOM" id="CLU_047846_0_0_1"/>
<dbReference type="KEGG" id="tve:TRV_06762"/>
<evidence type="ECO:0000313" key="2">
    <source>
        <dbReference type="Proteomes" id="UP000008383"/>
    </source>
</evidence>
<dbReference type="OrthoDB" id="5405126at2759"/>
<gene>
    <name evidence="1" type="ORF">TRV_06762</name>
</gene>
<dbReference type="GeneID" id="9577210"/>
<name>D4DHV5_TRIVH</name>
<dbReference type="AlphaFoldDB" id="D4DHV5"/>
<accession>D4DHV5</accession>
<organism evidence="1 2">
    <name type="scientific">Trichophyton verrucosum (strain HKI 0517)</name>
    <dbReference type="NCBI Taxonomy" id="663202"/>
    <lineage>
        <taxon>Eukaryota</taxon>
        <taxon>Fungi</taxon>
        <taxon>Dikarya</taxon>
        <taxon>Ascomycota</taxon>
        <taxon>Pezizomycotina</taxon>
        <taxon>Eurotiomycetes</taxon>
        <taxon>Eurotiomycetidae</taxon>
        <taxon>Onygenales</taxon>
        <taxon>Arthrodermataceae</taxon>
        <taxon>Trichophyton</taxon>
    </lineage>
</organism>
<protein>
    <submittedName>
        <fullName evidence="1">Uncharacterized protein</fullName>
    </submittedName>
</protein>
<keyword evidence="2" id="KW-1185">Reference proteome</keyword>
<reference evidence="2" key="1">
    <citation type="journal article" date="2011" name="Genome Biol.">
        <title>Comparative and functional genomics provide insights into the pathogenicity of dermatophytic fungi.</title>
        <authorList>
            <person name="Burmester A."/>
            <person name="Shelest E."/>
            <person name="Gloeckner G."/>
            <person name="Heddergott C."/>
            <person name="Schindler S."/>
            <person name="Staib P."/>
            <person name="Heidel A."/>
            <person name="Felder M."/>
            <person name="Petzold A."/>
            <person name="Szafranski K."/>
            <person name="Feuermann M."/>
            <person name="Pedruzzi I."/>
            <person name="Priebe S."/>
            <person name="Groth M."/>
            <person name="Winkler R."/>
            <person name="Li W."/>
            <person name="Kniemeyer O."/>
            <person name="Schroeckh V."/>
            <person name="Hertweck C."/>
            <person name="Hube B."/>
            <person name="White T.C."/>
            <person name="Platzer M."/>
            <person name="Guthke R."/>
            <person name="Heitman J."/>
            <person name="Woestemeyer J."/>
            <person name="Zipfel P.F."/>
            <person name="Monod M."/>
            <person name="Brakhage A.A."/>
        </authorList>
    </citation>
    <scope>NUCLEOTIDE SEQUENCE [LARGE SCALE GENOMIC DNA]</scope>
    <source>
        <strain evidence="2">HKI 0517</strain>
    </source>
</reference>
<dbReference type="EMBL" id="ACYE01000388">
    <property type="protein sequence ID" value="EFE38568.1"/>
    <property type="molecule type" value="Genomic_DNA"/>
</dbReference>